<reference evidence="1" key="1">
    <citation type="submission" date="2023-07" db="EMBL/GenBank/DDBJ databases">
        <title>Black Yeasts Isolated from many extreme environments.</title>
        <authorList>
            <person name="Coleine C."/>
            <person name="Stajich J.E."/>
            <person name="Selbmann L."/>
        </authorList>
    </citation>
    <scope>NUCLEOTIDE SEQUENCE</scope>
    <source>
        <strain evidence="1">CCFEE 5714</strain>
    </source>
</reference>
<name>A0ACC3N993_9PEZI</name>
<keyword evidence="2" id="KW-1185">Reference proteome</keyword>
<gene>
    <name evidence="1" type="ORF">LTR37_009993</name>
</gene>
<protein>
    <submittedName>
        <fullName evidence="1">Uncharacterized protein</fullName>
    </submittedName>
</protein>
<sequence>MPSNNNGNCESGYYYYGGCYSGWYSWGRWIVLGLIVFGALAIFFLFSCLSARRRRKRGYQPYRGTGWALGRTPAGHAPATYNQNQQPHYANQQNQYQPPNNPPPAYGASQGYYGGRNDVELQSPPAAYGGQNSGGQNVYAPPPGPPPQKNDGIIR</sequence>
<accession>A0ACC3N993</accession>
<comment type="caution">
    <text evidence="1">The sequence shown here is derived from an EMBL/GenBank/DDBJ whole genome shotgun (WGS) entry which is preliminary data.</text>
</comment>
<evidence type="ECO:0000313" key="2">
    <source>
        <dbReference type="Proteomes" id="UP001281147"/>
    </source>
</evidence>
<proteinExistence type="predicted"/>
<dbReference type="Proteomes" id="UP001281147">
    <property type="component" value="Unassembled WGS sequence"/>
</dbReference>
<dbReference type="EMBL" id="JAUTXU010000080">
    <property type="protein sequence ID" value="KAK3710972.1"/>
    <property type="molecule type" value="Genomic_DNA"/>
</dbReference>
<evidence type="ECO:0000313" key="1">
    <source>
        <dbReference type="EMBL" id="KAK3710972.1"/>
    </source>
</evidence>
<organism evidence="1 2">
    <name type="scientific">Vermiconidia calcicola</name>
    <dbReference type="NCBI Taxonomy" id="1690605"/>
    <lineage>
        <taxon>Eukaryota</taxon>
        <taxon>Fungi</taxon>
        <taxon>Dikarya</taxon>
        <taxon>Ascomycota</taxon>
        <taxon>Pezizomycotina</taxon>
        <taxon>Dothideomycetes</taxon>
        <taxon>Dothideomycetidae</taxon>
        <taxon>Mycosphaerellales</taxon>
        <taxon>Extremaceae</taxon>
        <taxon>Vermiconidia</taxon>
    </lineage>
</organism>